<feature type="domain" description="Reverse transcriptase Ty1/copia-type" evidence="1">
    <location>
        <begin position="33"/>
        <end position="88"/>
    </location>
</feature>
<dbReference type="EMBL" id="BKCJ011158851">
    <property type="protein sequence ID" value="GFC96223.1"/>
    <property type="molecule type" value="Genomic_DNA"/>
</dbReference>
<organism evidence="2">
    <name type="scientific">Tanacetum cinerariifolium</name>
    <name type="common">Dalmatian daisy</name>
    <name type="synonym">Chrysanthemum cinerariifolium</name>
    <dbReference type="NCBI Taxonomy" id="118510"/>
    <lineage>
        <taxon>Eukaryota</taxon>
        <taxon>Viridiplantae</taxon>
        <taxon>Streptophyta</taxon>
        <taxon>Embryophyta</taxon>
        <taxon>Tracheophyta</taxon>
        <taxon>Spermatophyta</taxon>
        <taxon>Magnoliopsida</taxon>
        <taxon>eudicotyledons</taxon>
        <taxon>Gunneridae</taxon>
        <taxon>Pentapetalae</taxon>
        <taxon>asterids</taxon>
        <taxon>campanulids</taxon>
        <taxon>Asterales</taxon>
        <taxon>Asteraceae</taxon>
        <taxon>Asteroideae</taxon>
        <taxon>Anthemideae</taxon>
        <taxon>Anthemidinae</taxon>
        <taxon>Tanacetum</taxon>
    </lineage>
</organism>
<dbReference type="Pfam" id="PF07727">
    <property type="entry name" value="RVT_2"/>
    <property type="match status" value="1"/>
</dbReference>
<reference evidence="2" key="1">
    <citation type="journal article" date="2019" name="Sci. Rep.">
        <title>Draft genome of Tanacetum cinerariifolium, the natural source of mosquito coil.</title>
        <authorList>
            <person name="Yamashiro T."/>
            <person name="Shiraishi A."/>
            <person name="Satake H."/>
            <person name="Nakayama K."/>
        </authorList>
    </citation>
    <scope>NUCLEOTIDE SEQUENCE</scope>
</reference>
<comment type="caution">
    <text evidence="2">The sequence shown here is derived from an EMBL/GenBank/DDBJ whole genome shotgun (WGS) entry which is preliminary data.</text>
</comment>
<dbReference type="InterPro" id="IPR013103">
    <property type="entry name" value="RVT_2"/>
</dbReference>
<evidence type="ECO:0000259" key="1">
    <source>
        <dbReference type="Pfam" id="PF07727"/>
    </source>
</evidence>
<name>A0A699SGB7_TANCI</name>
<sequence>MDVNTAFLNGNLREEVYVSQPDGFVDPDNLNHARVYQMDVKTAFLNGNLREEVYVSQPDGFVDQDNPNHVYKLKKALYGLKQAPRVWNGIDLILVQIYVDDIIFAASTLELCDLFANLM</sequence>
<proteinExistence type="predicted"/>
<dbReference type="InterPro" id="IPR043502">
    <property type="entry name" value="DNA/RNA_pol_sf"/>
</dbReference>
<dbReference type="SUPFAM" id="SSF56672">
    <property type="entry name" value="DNA/RNA polymerases"/>
    <property type="match status" value="1"/>
</dbReference>
<protein>
    <recommendedName>
        <fullName evidence="1">Reverse transcriptase Ty1/copia-type domain-containing protein</fullName>
    </recommendedName>
</protein>
<accession>A0A699SGB7</accession>
<dbReference type="AlphaFoldDB" id="A0A699SGB7"/>
<evidence type="ECO:0000313" key="2">
    <source>
        <dbReference type="EMBL" id="GFC96223.1"/>
    </source>
</evidence>
<gene>
    <name evidence="2" type="ORF">Tci_868193</name>
</gene>
<feature type="non-terminal residue" evidence="2">
    <location>
        <position position="119"/>
    </location>
</feature>